<protein>
    <submittedName>
        <fullName evidence="1">Uncharacterized protein</fullName>
    </submittedName>
</protein>
<sequence>MLHGHVSPGVEIKMKSVCSTRSYTWACDLGVLHKSVYPVGLARPSTRPSTRPRTRTCMAIFRAYRVATRACVLVV</sequence>
<dbReference type="Proteomes" id="UP000032142">
    <property type="component" value="Unassembled WGS sequence"/>
</dbReference>
<evidence type="ECO:0000313" key="2">
    <source>
        <dbReference type="Proteomes" id="UP000032142"/>
    </source>
</evidence>
<evidence type="ECO:0000313" key="1">
    <source>
        <dbReference type="EMBL" id="KHG05674.1"/>
    </source>
</evidence>
<name>A0A0B0N1M6_GOSAR</name>
<dbReference type="AlphaFoldDB" id="A0A0B0N1M6"/>
<reference evidence="2" key="1">
    <citation type="submission" date="2014-09" db="EMBL/GenBank/DDBJ databases">
        <authorList>
            <person name="Mudge J."/>
            <person name="Ramaraj T."/>
            <person name="Lindquist I.E."/>
            <person name="Bharti A.K."/>
            <person name="Sundararajan A."/>
            <person name="Cameron C.T."/>
            <person name="Woodward J.E."/>
            <person name="May G.D."/>
            <person name="Brubaker C."/>
            <person name="Broadhvest J."/>
            <person name="Wilkins T.A."/>
        </authorList>
    </citation>
    <scope>NUCLEOTIDE SEQUENCE</scope>
    <source>
        <strain evidence="2">cv. AKA8401</strain>
    </source>
</reference>
<gene>
    <name evidence="1" type="ORF">F383_31274</name>
</gene>
<keyword evidence="2" id="KW-1185">Reference proteome</keyword>
<comment type="caution">
    <text evidence="1">The sequence shown here is derived from an EMBL/GenBank/DDBJ whole genome shotgun (WGS) entry which is preliminary data.</text>
</comment>
<dbReference type="EMBL" id="JRRC01435127">
    <property type="protein sequence ID" value="KHG05674.1"/>
    <property type="molecule type" value="Genomic_DNA"/>
</dbReference>
<accession>A0A0B0N1M6</accession>
<organism evidence="1 2">
    <name type="scientific">Gossypium arboreum</name>
    <name type="common">Tree cotton</name>
    <name type="synonym">Gossypium nanking</name>
    <dbReference type="NCBI Taxonomy" id="29729"/>
    <lineage>
        <taxon>Eukaryota</taxon>
        <taxon>Viridiplantae</taxon>
        <taxon>Streptophyta</taxon>
        <taxon>Embryophyta</taxon>
        <taxon>Tracheophyta</taxon>
        <taxon>Spermatophyta</taxon>
        <taxon>Magnoliopsida</taxon>
        <taxon>eudicotyledons</taxon>
        <taxon>Gunneridae</taxon>
        <taxon>Pentapetalae</taxon>
        <taxon>rosids</taxon>
        <taxon>malvids</taxon>
        <taxon>Malvales</taxon>
        <taxon>Malvaceae</taxon>
        <taxon>Malvoideae</taxon>
        <taxon>Gossypium</taxon>
    </lineage>
</organism>
<proteinExistence type="predicted"/>